<evidence type="ECO:0000256" key="1">
    <source>
        <dbReference type="SAM" id="Phobius"/>
    </source>
</evidence>
<gene>
    <name evidence="2" type="ORF">LDJ82_01635</name>
</gene>
<dbReference type="EMBL" id="JAIWIY010000001">
    <property type="protein sequence ID" value="MCA2095633.1"/>
    <property type="molecule type" value="Genomic_DNA"/>
</dbReference>
<dbReference type="Proteomes" id="UP001198374">
    <property type="component" value="Unassembled WGS sequence"/>
</dbReference>
<keyword evidence="1" id="KW-1133">Transmembrane helix</keyword>
<reference evidence="3" key="1">
    <citation type="submission" date="2023-07" db="EMBL/GenBank/DDBJ databases">
        <title>FDA dAtabase for Regulatory Grade micrObial Sequences (FDA-ARGOS): Supporting development and validation of Infectious Disease Dx tests.</title>
        <authorList>
            <person name="Sproer C."/>
            <person name="Gronow S."/>
            <person name="Severitt S."/>
            <person name="Schroder I."/>
            <person name="Tallon L."/>
            <person name="Sadzewicz L."/>
            <person name="Zhao X."/>
            <person name="Boylan J."/>
            <person name="Ott S."/>
            <person name="Bowen H."/>
            <person name="Vavikolanu K."/>
            <person name="Hazen T."/>
            <person name="Aluvathingal J."/>
            <person name="Nadendla S."/>
            <person name="Lowell S."/>
            <person name="Myers T."/>
            <person name="Yan Y."/>
        </authorList>
    </citation>
    <scope>NUCLEOTIDE SEQUENCE [LARGE SCALE GENOMIC DNA]</scope>
    <source>
        <strain evidence="3">FDAARGOS_1538</strain>
    </source>
</reference>
<dbReference type="NCBIfam" id="TIGR02532">
    <property type="entry name" value="IV_pilin_GFxxxE"/>
    <property type="match status" value="1"/>
</dbReference>
<evidence type="ECO:0000313" key="3">
    <source>
        <dbReference type="Proteomes" id="UP001198374"/>
    </source>
</evidence>
<dbReference type="PROSITE" id="PS00409">
    <property type="entry name" value="PROKAR_NTER_METHYL"/>
    <property type="match status" value="1"/>
</dbReference>
<keyword evidence="3" id="KW-1185">Reference proteome</keyword>
<comment type="caution">
    <text evidence="2">The sequence shown here is derived from an EMBL/GenBank/DDBJ whole genome shotgun (WGS) entry which is preliminary data.</text>
</comment>
<dbReference type="InterPro" id="IPR012902">
    <property type="entry name" value="N_methyl_site"/>
</dbReference>
<keyword evidence="1" id="KW-0812">Transmembrane</keyword>
<accession>A0ABS7YV71</accession>
<feature type="transmembrane region" description="Helical" evidence="1">
    <location>
        <begin position="12"/>
        <end position="30"/>
    </location>
</feature>
<organism evidence="2 3">
    <name type="scientific">Anaerococcus degeneri</name>
    <dbReference type="NCBI Taxonomy" id="361500"/>
    <lineage>
        <taxon>Bacteria</taxon>
        <taxon>Bacillati</taxon>
        <taxon>Bacillota</taxon>
        <taxon>Tissierellia</taxon>
        <taxon>Tissierellales</taxon>
        <taxon>Peptoniphilaceae</taxon>
        <taxon>Anaerococcus</taxon>
    </lineage>
</organism>
<dbReference type="Pfam" id="PF07963">
    <property type="entry name" value="N_methyl"/>
    <property type="match status" value="1"/>
</dbReference>
<protein>
    <submittedName>
        <fullName evidence="2">Prepilin-type N-terminal cleavage/methylation domain-containing protein</fullName>
    </submittedName>
</protein>
<name>A0ABS7YV71_9FIRM</name>
<sequence length="164" mass="19046">MMNKKGFSLIELIISLAIISFLVLVLSNLFSININTLNRSYVEEKEYKEAYTGIAYMDDTLRMSHKIEVAANKDSNFNAFIYRYDKNNNVYREMRYKFYSKDGFLYVHSSDESKDSNGTPNKISECGPINLQYDEMTKIIKINLTSKNGKYNFETAIYVGDKKL</sequence>
<keyword evidence="1" id="KW-0472">Membrane</keyword>
<evidence type="ECO:0000313" key="2">
    <source>
        <dbReference type="EMBL" id="MCA2095633.1"/>
    </source>
</evidence>
<proteinExistence type="predicted"/>